<evidence type="ECO:0000259" key="3">
    <source>
        <dbReference type="PROSITE" id="PS50885"/>
    </source>
</evidence>
<dbReference type="Pfam" id="PF09984">
    <property type="entry name" value="sCache_4"/>
    <property type="match status" value="1"/>
</dbReference>
<keyword evidence="2" id="KW-0812">Transmembrane</keyword>
<dbReference type="Proteomes" id="UP001595974">
    <property type="component" value="Unassembled WGS sequence"/>
</dbReference>
<dbReference type="Gene3D" id="6.10.340.10">
    <property type="match status" value="1"/>
</dbReference>
<keyword evidence="2" id="KW-0472">Membrane</keyword>
<keyword evidence="2" id="KW-1133">Transmembrane helix</keyword>
<keyword evidence="5" id="KW-0548">Nucleotidyltransferase</keyword>
<feature type="domain" description="HAMP" evidence="3">
    <location>
        <begin position="199"/>
        <end position="251"/>
    </location>
</feature>
<dbReference type="EC" id="2.7.7.65" evidence="1"/>
<keyword evidence="6" id="KW-1185">Reference proteome</keyword>
<dbReference type="SUPFAM" id="SSF158472">
    <property type="entry name" value="HAMP domain-like"/>
    <property type="match status" value="1"/>
</dbReference>
<dbReference type="PANTHER" id="PTHR45138:SF24">
    <property type="entry name" value="DIGUANYLATE CYCLASE DGCC-RELATED"/>
    <property type="match status" value="1"/>
</dbReference>
<dbReference type="RefSeq" id="WP_096451684.1">
    <property type="nucleotide sequence ID" value="NZ_JBHSOG010000024.1"/>
</dbReference>
<evidence type="ECO:0000313" key="6">
    <source>
        <dbReference type="Proteomes" id="UP001595974"/>
    </source>
</evidence>
<evidence type="ECO:0000256" key="2">
    <source>
        <dbReference type="SAM" id="Phobius"/>
    </source>
</evidence>
<dbReference type="Pfam" id="PF00990">
    <property type="entry name" value="GGDEF"/>
    <property type="match status" value="1"/>
</dbReference>
<dbReference type="PANTHER" id="PTHR45138">
    <property type="entry name" value="REGULATORY COMPONENTS OF SENSORY TRANSDUCTION SYSTEM"/>
    <property type="match status" value="1"/>
</dbReference>
<dbReference type="InterPro" id="IPR000160">
    <property type="entry name" value="GGDEF_dom"/>
</dbReference>
<dbReference type="InterPro" id="IPR019247">
    <property type="entry name" value="Histidine_kinase_BarA_N"/>
</dbReference>
<evidence type="ECO:0000256" key="1">
    <source>
        <dbReference type="ARBA" id="ARBA00012528"/>
    </source>
</evidence>
<protein>
    <recommendedName>
        <fullName evidence="1">diguanylate cyclase</fullName>
        <ecNumber evidence="1">2.7.7.65</ecNumber>
    </recommendedName>
</protein>
<evidence type="ECO:0000313" key="5">
    <source>
        <dbReference type="EMBL" id="MFC5769190.1"/>
    </source>
</evidence>
<feature type="transmembrane region" description="Helical" evidence="2">
    <location>
        <begin position="12"/>
        <end position="33"/>
    </location>
</feature>
<dbReference type="PROSITE" id="PS50885">
    <property type="entry name" value="HAMP"/>
    <property type="match status" value="1"/>
</dbReference>
<evidence type="ECO:0000259" key="4">
    <source>
        <dbReference type="PROSITE" id="PS50887"/>
    </source>
</evidence>
<comment type="caution">
    <text evidence="5">The sequence shown here is derived from an EMBL/GenBank/DDBJ whole genome shotgun (WGS) entry which is preliminary data.</text>
</comment>
<name>A0ABW1APN6_9RHOO</name>
<dbReference type="CDD" id="cd06225">
    <property type="entry name" value="HAMP"/>
    <property type="match status" value="1"/>
</dbReference>
<dbReference type="InterPro" id="IPR003660">
    <property type="entry name" value="HAMP_dom"/>
</dbReference>
<feature type="domain" description="GGDEF" evidence="4">
    <location>
        <begin position="298"/>
        <end position="431"/>
    </location>
</feature>
<dbReference type="CDD" id="cd01949">
    <property type="entry name" value="GGDEF"/>
    <property type="match status" value="1"/>
</dbReference>
<gene>
    <name evidence="5" type="ORF">ACFPTN_07365</name>
</gene>
<dbReference type="EMBL" id="JBHSOG010000024">
    <property type="protein sequence ID" value="MFC5769190.1"/>
    <property type="molecule type" value="Genomic_DNA"/>
</dbReference>
<sequence length="440" mass="46589">MRTARALTLTQRLLLTVLVPVSLLSVLISILYLDREAELTEQATRDRGMAMVSFLAPAAEYGVISGNAVNLRSLLAAALAQQDVVAAAIYDRSGELGAVGDSPAIVDLGRVAATVAPRLVGASAGRYAFAAPVTSQPVAVDDLGAATAAAPAPEVIGWVYVELDTRSYAARRRMTALTVLAFAFATMIGTGVLAVRLARSVGEPVGRLVDAVRRMAAGDLDVRVAVGGGQELGELQQGFNNMARSIADATHNLQARVEEATGQLAYQALHDPLTGLPNRRAFEQALEDAVLASRRAADHGALCFIDLDRFKEVNDTCGHAAGDALLQEIGDLIRHRVRAQDLICRVGGDEFALILRGCSPEDARRIAEGLGEAVETHAFEWDGRTFRVGASIGLARIDDHTRSPSDVLKAADIACYEAKRNGRGRVVESGRAVVPKGKPA</sequence>
<reference evidence="6" key="1">
    <citation type="journal article" date="2019" name="Int. J. Syst. Evol. Microbiol.">
        <title>The Global Catalogue of Microorganisms (GCM) 10K type strain sequencing project: providing services to taxonomists for standard genome sequencing and annotation.</title>
        <authorList>
            <consortium name="The Broad Institute Genomics Platform"/>
            <consortium name="The Broad Institute Genome Sequencing Center for Infectious Disease"/>
            <person name="Wu L."/>
            <person name="Ma J."/>
        </authorList>
    </citation>
    <scope>NUCLEOTIDE SEQUENCE [LARGE SCALE GENOMIC DNA]</scope>
    <source>
        <strain evidence="6">SHR3</strain>
    </source>
</reference>
<dbReference type="SMART" id="SM00267">
    <property type="entry name" value="GGDEF"/>
    <property type="match status" value="1"/>
</dbReference>
<dbReference type="InterPro" id="IPR029787">
    <property type="entry name" value="Nucleotide_cyclase"/>
</dbReference>
<dbReference type="Pfam" id="PF00672">
    <property type="entry name" value="HAMP"/>
    <property type="match status" value="1"/>
</dbReference>
<organism evidence="5 6">
    <name type="scientific">Thauera sinica</name>
    <dbReference type="NCBI Taxonomy" id="2665146"/>
    <lineage>
        <taxon>Bacteria</taxon>
        <taxon>Pseudomonadati</taxon>
        <taxon>Pseudomonadota</taxon>
        <taxon>Betaproteobacteria</taxon>
        <taxon>Rhodocyclales</taxon>
        <taxon>Zoogloeaceae</taxon>
        <taxon>Thauera</taxon>
    </lineage>
</organism>
<dbReference type="SUPFAM" id="SSF55073">
    <property type="entry name" value="Nucleotide cyclase"/>
    <property type="match status" value="1"/>
</dbReference>
<proteinExistence type="predicted"/>
<feature type="transmembrane region" description="Helical" evidence="2">
    <location>
        <begin position="176"/>
        <end position="198"/>
    </location>
</feature>
<dbReference type="PROSITE" id="PS50887">
    <property type="entry name" value="GGDEF"/>
    <property type="match status" value="1"/>
</dbReference>
<dbReference type="InterPro" id="IPR043128">
    <property type="entry name" value="Rev_trsase/Diguanyl_cyclase"/>
</dbReference>
<accession>A0ABW1APN6</accession>
<dbReference type="SMART" id="SM00304">
    <property type="entry name" value="HAMP"/>
    <property type="match status" value="1"/>
</dbReference>
<dbReference type="Gene3D" id="3.30.70.270">
    <property type="match status" value="1"/>
</dbReference>
<dbReference type="NCBIfam" id="TIGR00254">
    <property type="entry name" value="GGDEF"/>
    <property type="match status" value="1"/>
</dbReference>
<dbReference type="InterPro" id="IPR050469">
    <property type="entry name" value="Diguanylate_Cyclase"/>
</dbReference>
<dbReference type="GO" id="GO:0052621">
    <property type="term" value="F:diguanylate cyclase activity"/>
    <property type="evidence" value="ECO:0007669"/>
    <property type="project" value="UniProtKB-EC"/>
</dbReference>
<keyword evidence="5" id="KW-0808">Transferase</keyword>